<dbReference type="CDD" id="cd01948">
    <property type="entry name" value="EAL"/>
    <property type="match status" value="1"/>
</dbReference>
<name>A0A432YZN5_9GAMM</name>
<dbReference type="Pfam" id="PF00497">
    <property type="entry name" value="SBP_bac_3"/>
    <property type="match status" value="1"/>
</dbReference>
<feature type="domain" description="GGDEF" evidence="5">
    <location>
        <begin position="448"/>
        <end position="585"/>
    </location>
</feature>
<dbReference type="InterPro" id="IPR043128">
    <property type="entry name" value="Rev_trsase/Diguanyl_cyclase"/>
</dbReference>
<keyword evidence="1" id="KW-1133">Transmembrane helix</keyword>
<dbReference type="SMART" id="SM00052">
    <property type="entry name" value="EAL"/>
    <property type="match status" value="1"/>
</dbReference>
<dbReference type="InterPro" id="IPR001638">
    <property type="entry name" value="Solute-binding_3/MltF_N"/>
</dbReference>
<feature type="domain" description="PAS" evidence="3">
    <location>
        <begin position="290"/>
        <end position="360"/>
    </location>
</feature>
<dbReference type="Gene3D" id="3.20.20.450">
    <property type="entry name" value="EAL domain"/>
    <property type="match status" value="1"/>
</dbReference>
<dbReference type="Pfam" id="PF08448">
    <property type="entry name" value="PAS_4"/>
    <property type="match status" value="1"/>
</dbReference>
<dbReference type="PROSITE" id="PS50112">
    <property type="entry name" value="PAS"/>
    <property type="match status" value="1"/>
</dbReference>
<dbReference type="PANTHER" id="PTHR44757">
    <property type="entry name" value="DIGUANYLATE CYCLASE DGCP"/>
    <property type="match status" value="1"/>
</dbReference>
<dbReference type="SMART" id="SM00267">
    <property type="entry name" value="GGDEF"/>
    <property type="match status" value="1"/>
</dbReference>
<comment type="caution">
    <text evidence="6">The sequence shown here is derived from an EMBL/GenBank/DDBJ whole genome shotgun (WGS) entry which is preliminary data.</text>
</comment>
<dbReference type="Gene3D" id="3.30.450.20">
    <property type="entry name" value="PAS domain"/>
    <property type="match status" value="1"/>
</dbReference>
<dbReference type="InterPro" id="IPR000160">
    <property type="entry name" value="GGDEF_dom"/>
</dbReference>
<dbReference type="InterPro" id="IPR000014">
    <property type="entry name" value="PAS"/>
</dbReference>
<dbReference type="PROSITE" id="PS50883">
    <property type="entry name" value="EAL"/>
    <property type="match status" value="1"/>
</dbReference>
<dbReference type="InterPro" id="IPR035919">
    <property type="entry name" value="EAL_sf"/>
</dbReference>
<proteinExistence type="predicted"/>
<keyword evidence="1" id="KW-0472">Membrane</keyword>
<feature type="chain" id="PRO_5019476437" evidence="2">
    <location>
        <begin position="20"/>
        <end position="855"/>
    </location>
</feature>
<evidence type="ECO:0000259" key="4">
    <source>
        <dbReference type="PROSITE" id="PS50883"/>
    </source>
</evidence>
<keyword evidence="7" id="KW-1185">Reference proteome</keyword>
<dbReference type="NCBIfam" id="TIGR00254">
    <property type="entry name" value="GGDEF"/>
    <property type="match status" value="1"/>
</dbReference>
<dbReference type="RefSeq" id="WP_126781089.1">
    <property type="nucleotide sequence ID" value="NZ_PIQC01000004.1"/>
</dbReference>
<dbReference type="Pfam" id="PF00563">
    <property type="entry name" value="EAL"/>
    <property type="match status" value="1"/>
</dbReference>
<evidence type="ECO:0000256" key="2">
    <source>
        <dbReference type="SAM" id="SignalP"/>
    </source>
</evidence>
<dbReference type="InterPro" id="IPR001633">
    <property type="entry name" value="EAL_dom"/>
</dbReference>
<dbReference type="SUPFAM" id="SSF53850">
    <property type="entry name" value="Periplasmic binding protein-like II"/>
    <property type="match status" value="1"/>
</dbReference>
<organism evidence="6 7">
    <name type="scientific">Idiomarina ramblicola</name>
    <dbReference type="NCBI Taxonomy" id="263724"/>
    <lineage>
        <taxon>Bacteria</taxon>
        <taxon>Pseudomonadati</taxon>
        <taxon>Pseudomonadota</taxon>
        <taxon>Gammaproteobacteria</taxon>
        <taxon>Alteromonadales</taxon>
        <taxon>Idiomarinaceae</taxon>
        <taxon>Idiomarina</taxon>
    </lineage>
</organism>
<protein>
    <submittedName>
        <fullName evidence="6">Signal protein</fullName>
    </submittedName>
</protein>
<accession>A0A432YZN5</accession>
<dbReference type="AlphaFoldDB" id="A0A432YZN5"/>
<dbReference type="CDD" id="cd01949">
    <property type="entry name" value="GGDEF"/>
    <property type="match status" value="1"/>
</dbReference>
<dbReference type="InterPro" id="IPR013656">
    <property type="entry name" value="PAS_4"/>
</dbReference>
<dbReference type="InterPro" id="IPR029787">
    <property type="entry name" value="Nucleotide_cyclase"/>
</dbReference>
<keyword evidence="1" id="KW-0812">Transmembrane</keyword>
<evidence type="ECO:0000259" key="5">
    <source>
        <dbReference type="PROSITE" id="PS50887"/>
    </source>
</evidence>
<evidence type="ECO:0000313" key="6">
    <source>
        <dbReference type="EMBL" id="RUO69393.1"/>
    </source>
</evidence>
<dbReference type="SUPFAM" id="SSF55073">
    <property type="entry name" value="Nucleotide cyclase"/>
    <property type="match status" value="1"/>
</dbReference>
<evidence type="ECO:0000259" key="3">
    <source>
        <dbReference type="PROSITE" id="PS50112"/>
    </source>
</evidence>
<keyword evidence="2" id="KW-0732">Signal</keyword>
<reference evidence="7" key="1">
    <citation type="journal article" date="2018" name="Front. Microbiol.">
        <title>Genome-Based Analysis Reveals the Taxonomy and Diversity of the Family Idiomarinaceae.</title>
        <authorList>
            <person name="Liu Y."/>
            <person name="Lai Q."/>
            <person name="Shao Z."/>
        </authorList>
    </citation>
    <scope>NUCLEOTIDE SEQUENCE [LARGE SCALE GENOMIC DNA]</scope>
    <source>
        <strain evidence="7">R22</strain>
    </source>
</reference>
<dbReference type="InterPro" id="IPR052155">
    <property type="entry name" value="Biofilm_reg_signaling"/>
</dbReference>
<feature type="transmembrane region" description="Helical" evidence="1">
    <location>
        <begin position="254"/>
        <end position="276"/>
    </location>
</feature>
<sequence length="855" mass="97044">MRNLLVTAFLLLAAMPLMAQDKALKVGVYHNPPKIMFDEYGELSGIHGELLTVIAERNNWQLLPVECDWEQCLRFLREGSIDILPDVAKTDKRAEWANFHEEAALLSWSQLYVSKEEKITNLLDLNGKRVAVLQGSVQEEYLQQLIDSFELKSELYPVQSFSEGFDSVLTGKANAVATNQFFGNQQVADRNVEMTPIMFMPSKLFFAMSPGSSPEFLAAIDKELKRLKAGDNSVYYQIIERWTSLTNDIKIPVYVWWIIAALTLLALAFIGFNQLLRRKVKEKTKALAQSKYRLNTILDSVEAYIYIKDKDLKYQYANWQVLKLFKLELKDVIGKTDYDLFDKTTADQLKSYDSKVLESGQRLAQGEVNNLPGEKELHQYWSVKVPLFDAQNQVTGLCGISSDISEYQSMREEIQSLAYFDPLTGLANRRFMLERLNEEFARYQRGGEDGVLVLLDIDHFKKINDSFSHDTGDELLILFGQRLESELRQADNAGRLGSDEFMVLLKSEKAHNLRDDNNLRHRLQVLLECLGEPYQLGVSVESVSVSMGITLFSDAQSTGDLMQAADLALSQAKEDNASKLQFFNTGIQREFNYRQQLLAALRKVIKAESLEVYLQPQYQQLSTDSTLSCLGFEALLRWRDDELGWVSPAEFIPLAESQGLMPDLHRLVLDQVLVAIAELQRSAPDCSARVAINVSASQFKSPGFVEDIEERLRATGLSGKLIELEVTESMLIDDIERTAANMERLKTLGITFALDDFGTGYASLGYLKRLPLNSLKIDQSFIRDLHTNNSDEAIVRTVIALGKSLDLDIIAEGVETEEHLRKLQQMGCFRFQGYYFARPEPVSFWLKSETFANRS</sequence>
<dbReference type="SMART" id="SM00062">
    <property type="entry name" value="PBPb"/>
    <property type="match status" value="1"/>
</dbReference>
<dbReference type="OrthoDB" id="9816034at2"/>
<feature type="domain" description="EAL" evidence="4">
    <location>
        <begin position="594"/>
        <end position="853"/>
    </location>
</feature>
<dbReference type="InterPro" id="IPR035965">
    <property type="entry name" value="PAS-like_dom_sf"/>
</dbReference>
<dbReference type="Gene3D" id="3.40.190.10">
    <property type="entry name" value="Periplasmic binding protein-like II"/>
    <property type="match status" value="2"/>
</dbReference>
<dbReference type="Gene3D" id="3.30.70.270">
    <property type="match status" value="1"/>
</dbReference>
<dbReference type="EMBL" id="PIQC01000004">
    <property type="protein sequence ID" value="RUO69393.1"/>
    <property type="molecule type" value="Genomic_DNA"/>
</dbReference>
<feature type="signal peptide" evidence="2">
    <location>
        <begin position="1"/>
        <end position="19"/>
    </location>
</feature>
<dbReference type="Pfam" id="PF00990">
    <property type="entry name" value="GGDEF"/>
    <property type="match status" value="1"/>
</dbReference>
<evidence type="ECO:0000256" key="1">
    <source>
        <dbReference type="SAM" id="Phobius"/>
    </source>
</evidence>
<dbReference type="SUPFAM" id="SSF55785">
    <property type="entry name" value="PYP-like sensor domain (PAS domain)"/>
    <property type="match status" value="1"/>
</dbReference>
<dbReference type="SUPFAM" id="SSF141868">
    <property type="entry name" value="EAL domain-like"/>
    <property type="match status" value="1"/>
</dbReference>
<dbReference type="PROSITE" id="PS50887">
    <property type="entry name" value="GGDEF"/>
    <property type="match status" value="1"/>
</dbReference>
<gene>
    <name evidence="6" type="ORF">CWI78_05605</name>
</gene>
<evidence type="ECO:0000313" key="7">
    <source>
        <dbReference type="Proteomes" id="UP000288058"/>
    </source>
</evidence>
<dbReference type="PANTHER" id="PTHR44757:SF2">
    <property type="entry name" value="BIOFILM ARCHITECTURE MAINTENANCE PROTEIN MBAA"/>
    <property type="match status" value="1"/>
</dbReference>
<dbReference type="Proteomes" id="UP000288058">
    <property type="component" value="Unassembled WGS sequence"/>
</dbReference>